<reference evidence="1 2" key="1">
    <citation type="journal article" date="2024" name="G3 (Bethesda)">
        <title>Genome assembly of Hibiscus sabdariffa L. provides insights into metabolisms of medicinal natural products.</title>
        <authorList>
            <person name="Kim T."/>
        </authorList>
    </citation>
    <scope>NUCLEOTIDE SEQUENCE [LARGE SCALE GENOMIC DNA]</scope>
    <source>
        <strain evidence="1">TK-2024</strain>
        <tissue evidence="1">Old leaves</tissue>
    </source>
</reference>
<evidence type="ECO:0000313" key="1">
    <source>
        <dbReference type="EMBL" id="KAK8589544.1"/>
    </source>
</evidence>
<dbReference type="Pfam" id="PF20431">
    <property type="entry name" value="E_motif"/>
    <property type="match status" value="1"/>
</dbReference>
<accession>A0ABR2FZU1</accession>
<dbReference type="InterPro" id="IPR046848">
    <property type="entry name" value="E_motif"/>
</dbReference>
<dbReference type="Proteomes" id="UP001472677">
    <property type="component" value="Unassembled WGS sequence"/>
</dbReference>
<comment type="caution">
    <text evidence="1">The sequence shown here is derived from an EMBL/GenBank/DDBJ whole genome shotgun (WGS) entry which is preliminary data.</text>
</comment>
<protein>
    <recommendedName>
        <fullName evidence="3">Pentatricopeptide repeat-containing protein</fullName>
    </recommendedName>
</protein>
<name>A0ABR2FZU1_9ROSI</name>
<sequence length="108" mass="11909">MVDLLGRAGNLDEAYEIIKNMPIRANGIIWSVLLAACKLHQNAVLGEIAAKQLVYLEPQNCGYNVSMSNIYAMANRWTDVAGVRKAMKNKGMKKEPGLSCIEVNGYVH</sequence>
<dbReference type="PANTHER" id="PTHR47926:SF490">
    <property type="entry name" value="REPEAT-LIKE SUPERFAMILY PROTEIN, PUTATIVE-RELATED"/>
    <property type="match status" value="1"/>
</dbReference>
<keyword evidence="2" id="KW-1185">Reference proteome</keyword>
<dbReference type="EMBL" id="JBBPBM010000004">
    <property type="protein sequence ID" value="KAK8589544.1"/>
    <property type="molecule type" value="Genomic_DNA"/>
</dbReference>
<dbReference type="InterPro" id="IPR046960">
    <property type="entry name" value="PPR_At4g14850-like_plant"/>
</dbReference>
<dbReference type="Gene3D" id="1.25.40.10">
    <property type="entry name" value="Tetratricopeptide repeat domain"/>
    <property type="match status" value="1"/>
</dbReference>
<evidence type="ECO:0008006" key="3">
    <source>
        <dbReference type="Google" id="ProtNLM"/>
    </source>
</evidence>
<proteinExistence type="predicted"/>
<dbReference type="PANTHER" id="PTHR47926">
    <property type="entry name" value="PENTATRICOPEPTIDE REPEAT-CONTAINING PROTEIN"/>
    <property type="match status" value="1"/>
</dbReference>
<organism evidence="1 2">
    <name type="scientific">Hibiscus sabdariffa</name>
    <name type="common">roselle</name>
    <dbReference type="NCBI Taxonomy" id="183260"/>
    <lineage>
        <taxon>Eukaryota</taxon>
        <taxon>Viridiplantae</taxon>
        <taxon>Streptophyta</taxon>
        <taxon>Embryophyta</taxon>
        <taxon>Tracheophyta</taxon>
        <taxon>Spermatophyta</taxon>
        <taxon>Magnoliopsida</taxon>
        <taxon>eudicotyledons</taxon>
        <taxon>Gunneridae</taxon>
        <taxon>Pentapetalae</taxon>
        <taxon>rosids</taxon>
        <taxon>malvids</taxon>
        <taxon>Malvales</taxon>
        <taxon>Malvaceae</taxon>
        <taxon>Malvoideae</taxon>
        <taxon>Hibiscus</taxon>
    </lineage>
</organism>
<dbReference type="InterPro" id="IPR011990">
    <property type="entry name" value="TPR-like_helical_dom_sf"/>
</dbReference>
<gene>
    <name evidence="1" type="ORF">V6N12_023938</name>
</gene>
<evidence type="ECO:0000313" key="2">
    <source>
        <dbReference type="Proteomes" id="UP001472677"/>
    </source>
</evidence>